<name>A0A382F9B1_9ZZZZ</name>
<dbReference type="EMBL" id="UINC01048556">
    <property type="protein sequence ID" value="SVB59222.1"/>
    <property type="molecule type" value="Genomic_DNA"/>
</dbReference>
<accession>A0A382F9B1</accession>
<evidence type="ECO:0000313" key="1">
    <source>
        <dbReference type="EMBL" id="SVB59222.1"/>
    </source>
</evidence>
<proteinExistence type="predicted"/>
<organism evidence="1">
    <name type="scientific">marine metagenome</name>
    <dbReference type="NCBI Taxonomy" id="408172"/>
    <lineage>
        <taxon>unclassified sequences</taxon>
        <taxon>metagenomes</taxon>
        <taxon>ecological metagenomes</taxon>
    </lineage>
</organism>
<reference evidence="1" key="1">
    <citation type="submission" date="2018-05" db="EMBL/GenBank/DDBJ databases">
        <authorList>
            <person name="Lanie J.A."/>
            <person name="Ng W.-L."/>
            <person name="Kazmierczak K.M."/>
            <person name="Andrzejewski T.M."/>
            <person name="Davidsen T.M."/>
            <person name="Wayne K.J."/>
            <person name="Tettelin H."/>
            <person name="Glass J.I."/>
            <person name="Rusch D."/>
            <person name="Podicherti R."/>
            <person name="Tsui H.-C.T."/>
            <person name="Winkler M.E."/>
        </authorList>
    </citation>
    <scope>NUCLEOTIDE SEQUENCE</scope>
</reference>
<protein>
    <submittedName>
        <fullName evidence="1">Uncharacterized protein</fullName>
    </submittedName>
</protein>
<feature type="non-terminal residue" evidence="1">
    <location>
        <position position="26"/>
    </location>
</feature>
<gene>
    <name evidence="1" type="ORF">METZ01_LOCUS212076</name>
</gene>
<dbReference type="AlphaFoldDB" id="A0A382F9B1"/>
<sequence length="26" mass="3019">MVVSHQPKILVAHYLSQTIHKVLQTF</sequence>